<dbReference type="EMBL" id="BLXT01006948">
    <property type="protein sequence ID" value="GFO34943.1"/>
    <property type="molecule type" value="Genomic_DNA"/>
</dbReference>
<evidence type="ECO:0000313" key="2">
    <source>
        <dbReference type="Proteomes" id="UP000735302"/>
    </source>
</evidence>
<comment type="caution">
    <text evidence="1">The sequence shown here is derived from an EMBL/GenBank/DDBJ whole genome shotgun (WGS) entry which is preliminary data.</text>
</comment>
<name>A0AAV4CSW0_9GAST</name>
<reference evidence="1 2" key="1">
    <citation type="journal article" date="2021" name="Elife">
        <title>Chloroplast acquisition without the gene transfer in kleptoplastic sea slugs, Plakobranchus ocellatus.</title>
        <authorList>
            <person name="Maeda T."/>
            <person name="Takahashi S."/>
            <person name="Yoshida T."/>
            <person name="Shimamura S."/>
            <person name="Takaki Y."/>
            <person name="Nagai Y."/>
            <person name="Toyoda A."/>
            <person name="Suzuki Y."/>
            <person name="Arimoto A."/>
            <person name="Ishii H."/>
            <person name="Satoh N."/>
            <person name="Nishiyama T."/>
            <person name="Hasebe M."/>
            <person name="Maruyama T."/>
            <person name="Minagawa J."/>
            <person name="Obokata J."/>
            <person name="Shigenobu S."/>
        </authorList>
    </citation>
    <scope>NUCLEOTIDE SEQUENCE [LARGE SCALE GENOMIC DNA]</scope>
</reference>
<accession>A0AAV4CSW0</accession>
<gene>
    <name evidence="1" type="ORF">PoB_006144800</name>
</gene>
<dbReference type="Proteomes" id="UP000735302">
    <property type="component" value="Unassembled WGS sequence"/>
</dbReference>
<keyword evidence="2" id="KW-1185">Reference proteome</keyword>
<protein>
    <submittedName>
        <fullName evidence="1">Uncharacterized protein</fullName>
    </submittedName>
</protein>
<sequence>MWSQTCNASSVALNDINKALSEDARSFFLSAYPHSRILPMIHVHIPPQPHTLSHSILISPFSPVRGLCANSACDNIQVTVTKRSLLCQPLSCNATSISCNDYAFNITVKACMYDVRGIGGTVGNESALRSAGTLLLWVRPAIDTLA</sequence>
<proteinExistence type="predicted"/>
<evidence type="ECO:0000313" key="1">
    <source>
        <dbReference type="EMBL" id="GFO34943.1"/>
    </source>
</evidence>
<organism evidence="1 2">
    <name type="scientific">Plakobranchus ocellatus</name>
    <dbReference type="NCBI Taxonomy" id="259542"/>
    <lineage>
        <taxon>Eukaryota</taxon>
        <taxon>Metazoa</taxon>
        <taxon>Spiralia</taxon>
        <taxon>Lophotrochozoa</taxon>
        <taxon>Mollusca</taxon>
        <taxon>Gastropoda</taxon>
        <taxon>Heterobranchia</taxon>
        <taxon>Euthyneura</taxon>
        <taxon>Panpulmonata</taxon>
        <taxon>Sacoglossa</taxon>
        <taxon>Placobranchoidea</taxon>
        <taxon>Plakobranchidae</taxon>
        <taxon>Plakobranchus</taxon>
    </lineage>
</organism>
<dbReference type="AlphaFoldDB" id="A0AAV4CSW0"/>